<reference evidence="2 3" key="1">
    <citation type="submission" date="2016-07" db="EMBL/GenBank/DDBJ databases">
        <title>Pervasive Adenine N6-methylation of Active Genes in Fungi.</title>
        <authorList>
            <consortium name="DOE Joint Genome Institute"/>
            <person name="Mondo S.J."/>
            <person name="Dannebaum R.O."/>
            <person name="Kuo R.C."/>
            <person name="Labutti K."/>
            <person name="Haridas S."/>
            <person name="Kuo A."/>
            <person name="Salamov A."/>
            <person name="Ahrendt S.R."/>
            <person name="Lipzen A."/>
            <person name="Sullivan W."/>
            <person name="Andreopoulos W.B."/>
            <person name="Clum A."/>
            <person name="Lindquist E."/>
            <person name="Daum C."/>
            <person name="Ramamoorthy G.K."/>
            <person name="Gryganskyi A."/>
            <person name="Culley D."/>
            <person name="Magnuson J.K."/>
            <person name="James T.Y."/>
            <person name="O'Malley M.A."/>
            <person name="Stajich J.E."/>
            <person name="Spatafora J.W."/>
            <person name="Visel A."/>
            <person name="Grigoriev I.V."/>
        </authorList>
    </citation>
    <scope>NUCLEOTIDE SEQUENCE [LARGE SCALE GENOMIC DNA]</scope>
    <source>
        <strain evidence="2 3">CBS 115471</strain>
    </source>
</reference>
<protein>
    <recommendedName>
        <fullName evidence="4">Lactonase, 7-bladed beta-propeller-domain-containing protein</fullName>
    </recommendedName>
</protein>
<evidence type="ECO:0000256" key="1">
    <source>
        <dbReference type="ARBA" id="ARBA00005564"/>
    </source>
</evidence>
<dbReference type="Pfam" id="PF10282">
    <property type="entry name" value="Lactonase"/>
    <property type="match status" value="1"/>
</dbReference>
<dbReference type="Proteomes" id="UP000193144">
    <property type="component" value="Unassembled WGS sequence"/>
</dbReference>
<dbReference type="InterPro" id="IPR050282">
    <property type="entry name" value="Cycloisomerase_2"/>
</dbReference>
<dbReference type="AlphaFoldDB" id="A0A1Y1ZYK9"/>
<feature type="non-terminal residue" evidence="2">
    <location>
        <position position="302"/>
    </location>
</feature>
<dbReference type="GO" id="GO:0017057">
    <property type="term" value="F:6-phosphogluconolactonase activity"/>
    <property type="evidence" value="ECO:0007669"/>
    <property type="project" value="TreeGrafter"/>
</dbReference>
<dbReference type="SUPFAM" id="SSF50974">
    <property type="entry name" value="Nitrous oxide reductase, N-terminal domain"/>
    <property type="match status" value="1"/>
</dbReference>
<organism evidence="2 3">
    <name type="scientific">Clohesyomyces aquaticus</name>
    <dbReference type="NCBI Taxonomy" id="1231657"/>
    <lineage>
        <taxon>Eukaryota</taxon>
        <taxon>Fungi</taxon>
        <taxon>Dikarya</taxon>
        <taxon>Ascomycota</taxon>
        <taxon>Pezizomycotina</taxon>
        <taxon>Dothideomycetes</taxon>
        <taxon>Pleosporomycetidae</taxon>
        <taxon>Pleosporales</taxon>
        <taxon>Lindgomycetaceae</taxon>
        <taxon>Clohesyomyces</taxon>
    </lineage>
</organism>
<dbReference type="PANTHER" id="PTHR30344">
    <property type="entry name" value="6-PHOSPHOGLUCONOLACTONASE-RELATED"/>
    <property type="match status" value="1"/>
</dbReference>
<gene>
    <name evidence="2" type="ORF">BCR34DRAFT_435217</name>
</gene>
<keyword evidence="3" id="KW-1185">Reference proteome</keyword>
<feature type="non-terminal residue" evidence="2">
    <location>
        <position position="1"/>
    </location>
</feature>
<dbReference type="PANTHER" id="PTHR30344:SF4">
    <property type="entry name" value="CYCLASE, PUTATIVE (AFU_ORTHOLOGUE AFUA_6G11580)-RELATED"/>
    <property type="match status" value="1"/>
</dbReference>
<dbReference type="Gene3D" id="2.130.10.10">
    <property type="entry name" value="YVTN repeat-like/Quinoprotein amine dehydrogenase"/>
    <property type="match status" value="1"/>
</dbReference>
<accession>A0A1Y1ZYK9</accession>
<dbReference type="InterPro" id="IPR019405">
    <property type="entry name" value="Lactonase_7-beta_prop"/>
</dbReference>
<evidence type="ECO:0000313" key="3">
    <source>
        <dbReference type="Proteomes" id="UP000193144"/>
    </source>
</evidence>
<dbReference type="InterPro" id="IPR011045">
    <property type="entry name" value="N2O_reductase_N"/>
</dbReference>
<dbReference type="OrthoDB" id="1715191at2759"/>
<sequence>SSANLVALGREPYTVYSASWPGKPACASVYTTYPNGTLSSVQHGYTYGNSSSIHGLVLHPNAFFLYAADLGGDALWTNALSPNGSITGFRRKDTTTDGKHPRHLAVHPNGKWLYAVFKASNSISAYPIADTLDWSLKDTSMRYSLIPGLSDSDYASPTSSPLPSLDDRYWSAEITVSPSGRILWGTARAQANTGIAGYISAFLLSPEGDIIERLFIVPTKTIGGIANSVSVAPDTDEFVAMADFKTNRLNGYVQMWKVEGLGGIQVSKINGIWERTDKTVVGMNEVARVNVEDGGCCANIVW</sequence>
<name>A0A1Y1ZYK9_9PLEO</name>
<dbReference type="InterPro" id="IPR015943">
    <property type="entry name" value="WD40/YVTN_repeat-like_dom_sf"/>
</dbReference>
<comment type="caution">
    <text evidence="2">The sequence shown here is derived from an EMBL/GenBank/DDBJ whole genome shotgun (WGS) entry which is preliminary data.</text>
</comment>
<comment type="similarity">
    <text evidence="1">Belongs to the cycloisomerase 2 family.</text>
</comment>
<dbReference type="EMBL" id="MCFA01000026">
    <property type="protein sequence ID" value="ORY15351.1"/>
    <property type="molecule type" value="Genomic_DNA"/>
</dbReference>
<evidence type="ECO:0000313" key="2">
    <source>
        <dbReference type="EMBL" id="ORY15351.1"/>
    </source>
</evidence>
<evidence type="ECO:0008006" key="4">
    <source>
        <dbReference type="Google" id="ProtNLM"/>
    </source>
</evidence>
<proteinExistence type="inferred from homology"/>